<proteinExistence type="predicted"/>
<gene>
    <name evidence="1" type="ORF">S01H4_39776</name>
</gene>
<dbReference type="EMBL" id="BART01021590">
    <property type="protein sequence ID" value="GAH02109.1"/>
    <property type="molecule type" value="Genomic_DNA"/>
</dbReference>
<feature type="non-terminal residue" evidence="1">
    <location>
        <position position="157"/>
    </location>
</feature>
<evidence type="ECO:0000313" key="1">
    <source>
        <dbReference type="EMBL" id="GAH02109.1"/>
    </source>
</evidence>
<sequence length="157" mass="18658">MATINREAHCLKRGNSLAMPRNVIFYDTETKQIEFEDGRIEQQFKLGQACYYRKAHGRNLEKNEWLEFFDCTHFWSMLFSHCQRKQKLWVVSLNLSFDFTIIHGWHYLNQAGYKLKFFHNTGTTTIISVKSKQGSIVFIDFMNWFPESVETIGRRMG</sequence>
<dbReference type="AlphaFoldDB" id="X1DAM0"/>
<reference evidence="1" key="1">
    <citation type="journal article" date="2014" name="Front. Microbiol.">
        <title>High frequency of phylogenetically diverse reductive dehalogenase-homologous genes in deep subseafloor sedimentary metagenomes.</title>
        <authorList>
            <person name="Kawai M."/>
            <person name="Futagami T."/>
            <person name="Toyoda A."/>
            <person name="Takaki Y."/>
            <person name="Nishi S."/>
            <person name="Hori S."/>
            <person name="Arai W."/>
            <person name="Tsubouchi T."/>
            <person name="Morono Y."/>
            <person name="Uchiyama I."/>
            <person name="Ito T."/>
            <person name="Fujiyama A."/>
            <person name="Inagaki F."/>
            <person name="Takami H."/>
        </authorList>
    </citation>
    <scope>NUCLEOTIDE SEQUENCE</scope>
    <source>
        <strain evidence="1">Expedition CK06-06</strain>
    </source>
</reference>
<name>X1DAM0_9ZZZZ</name>
<comment type="caution">
    <text evidence="1">The sequence shown here is derived from an EMBL/GenBank/DDBJ whole genome shotgun (WGS) entry which is preliminary data.</text>
</comment>
<accession>X1DAM0</accession>
<organism evidence="1">
    <name type="scientific">marine sediment metagenome</name>
    <dbReference type="NCBI Taxonomy" id="412755"/>
    <lineage>
        <taxon>unclassified sequences</taxon>
        <taxon>metagenomes</taxon>
        <taxon>ecological metagenomes</taxon>
    </lineage>
</organism>
<protein>
    <submittedName>
        <fullName evidence="1">Uncharacterized protein</fullName>
    </submittedName>
</protein>